<protein>
    <submittedName>
        <fullName evidence="1">Uncharacterized protein</fullName>
    </submittedName>
</protein>
<comment type="caution">
    <text evidence="1">The sequence shown here is derived from an EMBL/GenBank/DDBJ whole genome shotgun (WGS) entry which is preliminary data.</text>
</comment>
<name>A0ABS8MYH5_9FLAO</name>
<proteinExistence type="predicted"/>
<evidence type="ECO:0000313" key="1">
    <source>
        <dbReference type="EMBL" id="MCC9073840.1"/>
    </source>
</evidence>
<gene>
    <name evidence="1" type="ORF">LNQ49_19845</name>
</gene>
<dbReference type="Proteomes" id="UP001430919">
    <property type="component" value="Unassembled WGS sequence"/>
</dbReference>
<evidence type="ECO:0000313" key="2">
    <source>
        <dbReference type="Proteomes" id="UP001430919"/>
    </source>
</evidence>
<organism evidence="1 2">
    <name type="scientific">Flavobacterium pisciphilum</name>
    <dbReference type="NCBI Taxonomy" id="2893755"/>
    <lineage>
        <taxon>Bacteria</taxon>
        <taxon>Pseudomonadati</taxon>
        <taxon>Bacteroidota</taxon>
        <taxon>Flavobacteriia</taxon>
        <taxon>Flavobacteriales</taxon>
        <taxon>Flavobacteriaceae</taxon>
        <taxon>Flavobacterium</taxon>
    </lineage>
</organism>
<keyword evidence="2" id="KW-1185">Reference proteome</keyword>
<reference evidence="1" key="1">
    <citation type="submission" date="2021-11" db="EMBL/GenBank/DDBJ databases">
        <title>Description of novel Flavobacterium species.</title>
        <authorList>
            <person name="Saticioglu I.B."/>
            <person name="Ay H."/>
            <person name="Altun S."/>
            <person name="Duman M."/>
        </authorList>
    </citation>
    <scope>NUCLEOTIDE SEQUENCE</scope>
    <source>
        <strain evidence="1">F-65</strain>
    </source>
</reference>
<dbReference type="RefSeq" id="WP_229990748.1">
    <property type="nucleotide sequence ID" value="NZ_JAJJMO010000001.1"/>
</dbReference>
<sequence length="249" mass="29004">MTLYNRYINGETEQVYQDIYALGQDAFLPTNLPDIEKVLKETFQRVAYNLDIIYEELKRINYLFNTKPVFNFEKPLHKPLSDTDILLQQLSSAVESFGFVPLSMKFFYEIVGGVNFVWDYETNEDFMWDMADPIQIASLDSVVEAVTEEWWQEEIQEYVDDENFGNAFLDLAADDLHKDNVSGGQAYAIQITKEPSIDSIFMNEPNNTTFINYLRICFEYCGFPSITRPDTNNDYQAFFNKVKPLLKPI</sequence>
<dbReference type="EMBL" id="JAJJMO010000001">
    <property type="protein sequence ID" value="MCC9073840.1"/>
    <property type="molecule type" value="Genomic_DNA"/>
</dbReference>
<accession>A0ABS8MYH5</accession>